<dbReference type="SMART" id="SM00252">
    <property type="entry name" value="SH2"/>
    <property type="match status" value="1"/>
</dbReference>
<evidence type="ECO:0000259" key="5">
    <source>
        <dbReference type="PROSITE" id="PS50003"/>
    </source>
</evidence>
<dbReference type="SUPFAM" id="SSF55550">
    <property type="entry name" value="SH2 domain"/>
    <property type="match status" value="1"/>
</dbReference>
<evidence type="ECO:0000256" key="1">
    <source>
        <dbReference type="ARBA" id="ARBA00022999"/>
    </source>
</evidence>
<dbReference type="HOGENOM" id="CLU_734225_0_0_1"/>
<dbReference type="STRING" id="225164.V4ACJ4"/>
<dbReference type="Gene3D" id="2.30.29.30">
    <property type="entry name" value="Pleckstrin-homology domain (PH domain)/Phosphotyrosine-binding domain (PTB)"/>
    <property type="match status" value="1"/>
</dbReference>
<dbReference type="SUPFAM" id="SSF50729">
    <property type="entry name" value="PH domain-like"/>
    <property type="match status" value="1"/>
</dbReference>
<name>V4ACJ4_LOTGI</name>
<dbReference type="InterPro" id="IPR036860">
    <property type="entry name" value="SH2_dom_sf"/>
</dbReference>
<dbReference type="Pfam" id="PF00169">
    <property type="entry name" value="PH"/>
    <property type="match status" value="1"/>
</dbReference>
<feature type="domain" description="PH" evidence="5">
    <location>
        <begin position="26"/>
        <end position="128"/>
    </location>
</feature>
<dbReference type="AlphaFoldDB" id="V4ACJ4"/>
<dbReference type="PANTHER" id="PTHR15126">
    <property type="entry name" value="SH3-BINDING"/>
    <property type="match status" value="1"/>
</dbReference>
<dbReference type="InterPro" id="IPR035848">
    <property type="entry name" value="SH3BP2"/>
</dbReference>
<evidence type="ECO:0000313" key="6">
    <source>
        <dbReference type="EMBL" id="ESO91031.1"/>
    </source>
</evidence>
<organism evidence="6 7">
    <name type="scientific">Lottia gigantea</name>
    <name type="common">Giant owl limpet</name>
    <dbReference type="NCBI Taxonomy" id="225164"/>
    <lineage>
        <taxon>Eukaryota</taxon>
        <taxon>Metazoa</taxon>
        <taxon>Spiralia</taxon>
        <taxon>Lophotrochozoa</taxon>
        <taxon>Mollusca</taxon>
        <taxon>Gastropoda</taxon>
        <taxon>Patellogastropoda</taxon>
        <taxon>Lottioidea</taxon>
        <taxon>Lottiidae</taxon>
        <taxon>Lottia</taxon>
    </lineage>
</organism>
<dbReference type="InterPro" id="IPR011993">
    <property type="entry name" value="PH-like_dom_sf"/>
</dbReference>
<evidence type="ECO:0000259" key="4">
    <source>
        <dbReference type="PROSITE" id="PS50001"/>
    </source>
</evidence>
<dbReference type="SMART" id="SM00233">
    <property type="entry name" value="PH"/>
    <property type="match status" value="1"/>
</dbReference>
<gene>
    <name evidence="6" type="ORF">LOTGIDRAFT_233522</name>
</gene>
<dbReference type="CDD" id="cd00173">
    <property type="entry name" value="SH2"/>
    <property type="match status" value="1"/>
</dbReference>
<dbReference type="PROSITE" id="PS50001">
    <property type="entry name" value="SH2"/>
    <property type="match status" value="1"/>
</dbReference>
<accession>V4ACJ4</accession>
<keyword evidence="7" id="KW-1185">Reference proteome</keyword>
<dbReference type="GeneID" id="20249291"/>
<dbReference type="GO" id="GO:0007165">
    <property type="term" value="P:signal transduction"/>
    <property type="evidence" value="ECO:0007669"/>
    <property type="project" value="InterPro"/>
</dbReference>
<dbReference type="OrthoDB" id="10254483at2759"/>
<evidence type="ECO:0008006" key="8">
    <source>
        <dbReference type="Google" id="ProtNLM"/>
    </source>
</evidence>
<evidence type="ECO:0000313" key="7">
    <source>
        <dbReference type="Proteomes" id="UP000030746"/>
    </source>
</evidence>
<sequence>MAEYGTYPIYPLTGIDCQSLLSQPDKHQVSGWLRKRSFRNRLKLFQWPQVYVVLSRGCIYYFGSETSKKAHSFPLFGYNSILRDSEMQDALWVFKIIHTHAEYKTYYFSASSEKEMKDWMRKIKCEMDRANNKPEKRKKRGTGDGIDFDEESLTYQDIEEKLYDDPATLILPNSYKSKRNSELDSDDDMDGRPPIAPPIPPRPSDDGSTKGQKTRRKKSGAAYTKTEIKTKPDVRQDADTIRERRTRGDGASAVVDTPTEEESMTQEEYWSSIYYDPSKDTQSNETDIIRNIAEDGVFLVKRCIDGTFTLCFYAQNLPRKMKIQTNDTGRYFLQEQSCIVDSIEELVYHYYENNIPIKQFHSKLETPYKLHPKYKRV</sequence>
<dbReference type="Pfam" id="PF00017">
    <property type="entry name" value="SH2"/>
    <property type="match status" value="1"/>
</dbReference>
<proteinExistence type="predicted"/>
<dbReference type="PANTHER" id="PTHR15126:SF4">
    <property type="entry name" value="SH3 DOMAIN-BINDING PROTEIN 2"/>
    <property type="match status" value="1"/>
</dbReference>
<dbReference type="OMA" id="PLDNIGC"/>
<feature type="region of interest" description="Disordered" evidence="3">
    <location>
        <begin position="173"/>
        <end position="266"/>
    </location>
</feature>
<dbReference type="RefSeq" id="XP_009058301.1">
    <property type="nucleotide sequence ID" value="XM_009060053.1"/>
</dbReference>
<feature type="domain" description="SH2" evidence="4">
    <location>
        <begin position="268"/>
        <end position="368"/>
    </location>
</feature>
<dbReference type="EMBL" id="KB202284">
    <property type="protein sequence ID" value="ESO91031.1"/>
    <property type="molecule type" value="Genomic_DNA"/>
</dbReference>
<dbReference type="GO" id="GO:0017124">
    <property type="term" value="F:SH3 domain binding"/>
    <property type="evidence" value="ECO:0007669"/>
    <property type="project" value="TreeGrafter"/>
</dbReference>
<evidence type="ECO:0000256" key="3">
    <source>
        <dbReference type="SAM" id="MobiDB-lite"/>
    </source>
</evidence>
<reference evidence="6 7" key="1">
    <citation type="journal article" date="2013" name="Nature">
        <title>Insights into bilaterian evolution from three spiralian genomes.</title>
        <authorList>
            <person name="Simakov O."/>
            <person name="Marletaz F."/>
            <person name="Cho S.J."/>
            <person name="Edsinger-Gonzales E."/>
            <person name="Havlak P."/>
            <person name="Hellsten U."/>
            <person name="Kuo D.H."/>
            <person name="Larsson T."/>
            <person name="Lv J."/>
            <person name="Arendt D."/>
            <person name="Savage R."/>
            <person name="Osoegawa K."/>
            <person name="de Jong P."/>
            <person name="Grimwood J."/>
            <person name="Chapman J.A."/>
            <person name="Shapiro H."/>
            <person name="Aerts A."/>
            <person name="Otillar R.P."/>
            <person name="Terry A.Y."/>
            <person name="Boore J.L."/>
            <person name="Grigoriev I.V."/>
            <person name="Lindberg D.R."/>
            <person name="Seaver E.C."/>
            <person name="Weisblat D.A."/>
            <person name="Putnam N.H."/>
            <person name="Rokhsar D.S."/>
        </authorList>
    </citation>
    <scope>NUCLEOTIDE SEQUENCE [LARGE SCALE GENOMIC DNA]</scope>
</reference>
<dbReference type="Proteomes" id="UP000030746">
    <property type="component" value="Unassembled WGS sequence"/>
</dbReference>
<dbReference type="PROSITE" id="PS50003">
    <property type="entry name" value="PH_DOMAIN"/>
    <property type="match status" value="1"/>
</dbReference>
<dbReference type="InterPro" id="IPR001849">
    <property type="entry name" value="PH_domain"/>
</dbReference>
<protein>
    <recommendedName>
        <fullName evidence="8">PH domain-containing protein</fullName>
    </recommendedName>
</protein>
<evidence type="ECO:0000256" key="2">
    <source>
        <dbReference type="PROSITE-ProRule" id="PRU00191"/>
    </source>
</evidence>
<dbReference type="InterPro" id="IPR000980">
    <property type="entry name" value="SH2"/>
</dbReference>
<dbReference type="Gene3D" id="3.30.505.10">
    <property type="entry name" value="SH2 domain"/>
    <property type="match status" value="1"/>
</dbReference>
<dbReference type="KEGG" id="lgi:LOTGIDRAFT_233522"/>
<feature type="compositionally biased region" description="Basic and acidic residues" evidence="3">
    <location>
        <begin position="226"/>
        <end position="248"/>
    </location>
</feature>
<keyword evidence="1 2" id="KW-0727">SH2 domain</keyword>
<dbReference type="CTD" id="20249291"/>